<dbReference type="InterPro" id="IPR029044">
    <property type="entry name" value="Nucleotide-diphossugar_trans"/>
</dbReference>
<feature type="domain" description="Glycosyltransferase 2-like" evidence="1">
    <location>
        <begin position="11"/>
        <end position="132"/>
    </location>
</feature>
<dbReference type="EMBL" id="MUAJ01000054">
    <property type="protein sequence ID" value="OOR09243.1"/>
    <property type="molecule type" value="Genomic_DNA"/>
</dbReference>
<gene>
    <name evidence="2" type="ORF">BW897_28875</name>
</gene>
<dbReference type="InterPro" id="IPR050834">
    <property type="entry name" value="Glycosyltransf_2"/>
</dbReference>
<evidence type="ECO:0000313" key="3">
    <source>
        <dbReference type="Proteomes" id="UP000190906"/>
    </source>
</evidence>
<dbReference type="Pfam" id="PF00535">
    <property type="entry name" value="Glycos_transf_2"/>
    <property type="match status" value="1"/>
</dbReference>
<dbReference type="SUPFAM" id="SSF53448">
    <property type="entry name" value="Nucleotide-diphospho-sugar transferases"/>
    <property type="match status" value="1"/>
</dbReference>
<protein>
    <recommendedName>
        <fullName evidence="1">Glycosyltransferase 2-like domain-containing protein</fullName>
    </recommendedName>
</protein>
<name>A0A1S9TGZ2_BACCE</name>
<reference evidence="2 3" key="1">
    <citation type="submission" date="2017-01" db="EMBL/GenBank/DDBJ databases">
        <title>Bacillus cereus isolates.</title>
        <authorList>
            <person name="Beno S.M."/>
        </authorList>
    </citation>
    <scope>NUCLEOTIDE SEQUENCE [LARGE SCALE GENOMIC DNA]</scope>
    <source>
        <strain evidence="2 3">FSL H8-0485</strain>
    </source>
</reference>
<dbReference type="AlphaFoldDB" id="A0A1S9TGZ2"/>
<evidence type="ECO:0000313" key="2">
    <source>
        <dbReference type="EMBL" id="OOR09243.1"/>
    </source>
</evidence>
<dbReference type="PANTHER" id="PTHR43685">
    <property type="entry name" value="GLYCOSYLTRANSFERASE"/>
    <property type="match status" value="1"/>
</dbReference>
<comment type="caution">
    <text evidence="2">The sequence shown here is derived from an EMBL/GenBank/DDBJ whole genome shotgun (WGS) entry which is preliminary data.</text>
</comment>
<proteinExistence type="predicted"/>
<accession>A0A1S9TGZ2</accession>
<evidence type="ECO:0000259" key="1">
    <source>
        <dbReference type="Pfam" id="PF00535"/>
    </source>
</evidence>
<dbReference type="CDD" id="cd00761">
    <property type="entry name" value="Glyco_tranf_GTA_type"/>
    <property type="match status" value="1"/>
</dbReference>
<dbReference type="InterPro" id="IPR001173">
    <property type="entry name" value="Glyco_trans_2-like"/>
</dbReference>
<dbReference type="Gene3D" id="3.90.550.10">
    <property type="entry name" value="Spore Coat Polysaccharide Biosynthesis Protein SpsA, Chain A"/>
    <property type="match status" value="1"/>
</dbReference>
<dbReference type="Proteomes" id="UP000190906">
    <property type="component" value="Unassembled WGS sequence"/>
</dbReference>
<organism evidence="2 3">
    <name type="scientific">Bacillus cereus</name>
    <dbReference type="NCBI Taxonomy" id="1396"/>
    <lineage>
        <taxon>Bacteria</taxon>
        <taxon>Bacillati</taxon>
        <taxon>Bacillota</taxon>
        <taxon>Bacilli</taxon>
        <taxon>Bacillales</taxon>
        <taxon>Bacillaceae</taxon>
        <taxon>Bacillus</taxon>
        <taxon>Bacillus cereus group</taxon>
    </lineage>
</organism>
<dbReference type="RefSeq" id="WP_078205610.1">
    <property type="nucleotide sequence ID" value="NZ_MUAJ01000054.1"/>
</dbReference>
<sequence>MMFNQLKPIVSIIIPCYNYGDFLEEAIDSCLDSTFQDLEIIVVNDGSTDPDTITVLNKLNKKPKTCVIHQGNKGVSAARNLAIRKSKGKYFLPLDADDKIHPTLIEKGYKILETNSEIGFVTHWTQIFGTENSVLDFPSFDEKILLSQNIVINTSLTRKKAWHDVDGYDEKILGYEDWDFWISLVEKGWKGYTIPEILFYYRRHGKSKNFRDNENSMDHIKQIRDKHCELYRFYGIP</sequence>
<dbReference type="PANTHER" id="PTHR43685:SF2">
    <property type="entry name" value="GLYCOSYLTRANSFERASE 2-LIKE DOMAIN-CONTAINING PROTEIN"/>
    <property type="match status" value="1"/>
</dbReference>